<dbReference type="Pfam" id="PF03099">
    <property type="entry name" value="BPL_LplA_LipB"/>
    <property type="match status" value="1"/>
</dbReference>
<dbReference type="HOGENOM" id="CLU_051096_5_2_7"/>
<dbReference type="Gene3D" id="3.30.930.10">
    <property type="entry name" value="Bira Bifunctional Protein, Domain 2"/>
    <property type="match status" value="1"/>
</dbReference>
<dbReference type="OrthoDB" id="9807064at2"/>
<dbReference type="InterPro" id="IPR045864">
    <property type="entry name" value="aa-tRNA-synth_II/BPL/LPL"/>
</dbReference>
<dbReference type="CDD" id="cd16442">
    <property type="entry name" value="BPL"/>
    <property type="match status" value="1"/>
</dbReference>
<proteinExistence type="predicted"/>
<dbReference type="SUPFAM" id="SSF55681">
    <property type="entry name" value="Class II aaRS and biotin synthetases"/>
    <property type="match status" value="1"/>
</dbReference>
<reference evidence="6 7" key="1">
    <citation type="journal article" date="2010" name="Stand. Genomic Sci.">
        <title>Complete genome sequence of Haliangium ochraceum type strain (SMP-2).</title>
        <authorList>
            <consortium name="US DOE Joint Genome Institute (JGI-PGF)"/>
            <person name="Ivanova N."/>
            <person name="Daum C."/>
            <person name="Lang E."/>
            <person name="Abt B."/>
            <person name="Kopitz M."/>
            <person name="Saunders E."/>
            <person name="Lapidus A."/>
            <person name="Lucas S."/>
            <person name="Glavina Del Rio T."/>
            <person name="Nolan M."/>
            <person name="Tice H."/>
            <person name="Copeland A."/>
            <person name="Cheng J.F."/>
            <person name="Chen F."/>
            <person name="Bruce D."/>
            <person name="Goodwin L."/>
            <person name="Pitluck S."/>
            <person name="Mavromatis K."/>
            <person name="Pati A."/>
            <person name="Mikhailova N."/>
            <person name="Chen A."/>
            <person name="Palaniappan K."/>
            <person name="Land M."/>
            <person name="Hauser L."/>
            <person name="Chang Y.J."/>
            <person name="Jeffries C.D."/>
            <person name="Detter J.C."/>
            <person name="Brettin T."/>
            <person name="Rohde M."/>
            <person name="Goker M."/>
            <person name="Bristow J."/>
            <person name="Markowitz V."/>
            <person name="Eisen J.A."/>
            <person name="Hugenholtz P."/>
            <person name="Kyrpides N.C."/>
            <person name="Klenk H.P."/>
        </authorList>
    </citation>
    <scope>NUCLEOTIDE SEQUENCE [LARGE SCALE GENOMIC DNA]</scope>
    <source>
        <strain evidence="7">DSM 14365 / CIP 107738 / JCM 11303 / AJ 13395 / SMP-2</strain>
    </source>
</reference>
<evidence type="ECO:0000313" key="7">
    <source>
        <dbReference type="Proteomes" id="UP000001880"/>
    </source>
</evidence>
<dbReference type="Gene3D" id="2.30.30.100">
    <property type="match status" value="1"/>
</dbReference>
<protein>
    <recommendedName>
        <fullName evidence="3">biotin--[biotin carboxyl-carrier protein] ligase</fullName>
        <ecNumber evidence="3">6.3.4.15</ecNumber>
    </recommendedName>
</protein>
<dbReference type="RefSeq" id="WP_012831099.1">
    <property type="nucleotide sequence ID" value="NC_013440.1"/>
</dbReference>
<organism evidence="6 7">
    <name type="scientific">Haliangium ochraceum (strain DSM 14365 / JCM 11303 / SMP-2)</name>
    <dbReference type="NCBI Taxonomy" id="502025"/>
    <lineage>
        <taxon>Bacteria</taxon>
        <taxon>Pseudomonadati</taxon>
        <taxon>Myxococcota</taxon>
        <taxon>Polyangia</taxon>
        <taxon>Haliangiales</taxon>
        <taxon>Kofleriaceae</taxon>
        <taxon>Haliangium</taxon>
    </lineage>
</organism>
<dbReference type="Proteomes" id="UP000001880">
    <property type="component" value="Chromosome"/>
</dbReference>
<dbReference type="Pfam" id="PF02237">
    <property type="entry name" value="BPL_C"/>
    <property type="match status" value="1"/>
</dbReference>
<dbReference type="InterPro" id="IPR003142">
    <property type="entry name" value="BPL_C"/>
</dbReference>
<dbReference type="EC" id="6.3.4.15" evidence="3"/>
<evidence type="ECO:0000256" key="3">
    <source>
        <dbReference type="ARBA" id="ARBA00024227"/>
    </source>
</evidence>
<dbReference type="NCBIfam" id="TIGR00121">
    <property type="entry name" value="birA_ligase"/>
    <property type="match status" value="1"/>
</dbReference>
<feature type="domain" description="BPL/LPL catalytic" evidence="5">
    <location>
        <begin position="1"/>
        <end position="181"/>
    </location>
</feature>
<dbReference type="PANTHER" id="PTHR12835:SF5">
    <property type="entry name" value="BIOTIN--PROTEIN LIGASE"/>
    <property type="match status" value="1"/>
</dbReference>
<dbReference type="GO" id="GO:0005737">
    <property type="term" value="C:cytoplasm"/>
    <property type="evidence" value="ECO:0007669"/>
    <property type="project" value="TreeGrafter"/>
</dbReference>
<dbReference type="STRING" id="502025.Hoch_6032"/>
<name>D0LK00_HALO1</name>
<evidence type="ECO:0000256" key="1">
    <source>
        <dbReference type="ARBA" id="ARBA00022598"/>
    </source>
</evidence>
<dbReference type="InterPro" id="IPR004143">
    <property type="entry name" value="BPL_LPL_catalytic"/>
</dbReference>
<keyword evidence="2" id="KW-0092">Biotin</keyword>
<keyword evidence="7" id="KW-1185">Reference proteome</keyword>
<accession>D0LK00</accession>
<dbReference type="eggNOG" id="COG0340">
    <property type="taxonomic scope" value="Bacteria"/>
</dbReference>
<dbReference type="PROSITE" id="PS51733">
    <property type="entry name" value="BPL_LPL_CATALYTIC"/>
    <property type="match status" value="1"/>
</dbReference>
<dbReference type="PANTHER" id="PTHR12835">
    <property type="entry name" value="BIOTIN PROTEIN LIGASE"/>
    <property type="match status" value="1"/>
</dbReference>
<evidence type="ECO:0000256" key="4">
    <source>
        <dbReference type="ARBA" id="ARBA00047846"/>
    </source>
</evidence>
<dbReference type="GO" id="GO:0004077">
    <property type="term" value="F:biotin--[biotin carboxyl-carrier protein] ligase activity"/>
    <property type="evidence" value="ECO:0007669"/>
    <property type="project" value="UniProtKB-EC"/>
</dbReference>
<comment type="catalytic activity">
    <reaction evidence="4">
        <text>biotin + L-lysyl-[protein] + ATP = N(6)-biotinyl-L-lysyl-[protein] + AMP + diphosphate + H(+)</text>
        <dbReference type="Rhea" id="RHEA:11756"/>
        <dbReference type="Rhea" id="RHEA-COMP:9752"/>
        <dbReference type="Rhea" id="RHEA-COMP:10505"/>
        <dbReference type="ChEBI" id="CHEBI:15378"/>
        <dbReference type="ChEBI" id="CHEBI:29969"/>
        <dbReference type="ChEBI" id="CHEBI:30616"/>
        <dbReference type="ChEBI" id="CHEBI:33019"/>
        <dbReference type="ChEBI" id="CHEBI:57586"/>
        <dbReference type="ChEBI" id="CHEBI:83144"/>
        <dbReference type="ChEBI" id="CHEBI:456215"/>
        <dbReference type="EC" id="6.3.4.15"/>
    </reaction>
</comment>
<dbReference type="EMBL" id="CP001804">
    <property type="protein sequence ID" value="ACY18507.1"/>
    <property type="molecule type" value="Genomic_DNA"/>
</dbReference>
<evidence type="ECO:0000313" key="6">
    <source>
        <dbReference type="EMBL" id="ACY18507.1"/>
    </source>
</evidence>
<dbReference type="InterPro" id="IPR004408">
    <property type="entry name" value="Biotin_CoA_COase_ligase"/>
</dbReference>
<dbReference type="AlphaFoldDB" id="D0LK00"/>
<evidence type="ECO:0000259" key="5">
    <source>
        <dbReference type="PROSITE" id="PS51733"/>
    </source>
</evidence>
<sequence>MATWLGRAHVHLAVCDSTNDEAQTRAQAGAAHGTVITADAQRAGRGRLGRAWHSPAGESLYLSCILRPEMAPAQAAAVTLAAGLGVADAVAALGVAAELKWPNDVRVAGRKLAGILCEMSSRGHAVSHLVVGIGVNLGNRAFPDELAEIATSLALLGIDTSTGAFLPLLLEHLERWFGRFFTAGVAGLREPWMARAERTRVRASVAGRSVEGVVAGLDDSGCLLIEADGIRHRVLAGDVVAVPG</sequence>
<evidence type="ECO:0000256" key="2">
    <source>
        <dbReference type="ARBA" id="ARBA00023267"/>
    </source>
</evidence>
<dbReference type="KEGG" id="hoh:Hoch_6032"/>
<keyword evidence="1 6" id="KW-0436">Ligase</keyword>
<gene>
    <name evidence="6" type="ordered locus">Hoch_6032</name>
</gene>